<evidence type="ECO:0000256" key="2">
    <source>
        <dbReference type="ARBA" id="ARBA00023136"/>
    </source>
</evidence>
<dbReference type="STRING" id="1179773.BN6_68190"/>
<dbReference type="InterPro" id="IPR050491">
    <property type="entry name" value="AmpC-like"/>
</dbReference>
<organism evidence="5 6">
    <name type="scientific">Saccharothrix espanaensis (strain ATCC 51144 / DSM 44229 / JCM 9112 / NBRC 15066 / NRRL 15764)</name>
    <dbReference type="NCBI Taxonomy" id="1179773"/>
    <lineage>
        <taxon>Bacteria</taxon>
        <taxon>Bacillati</taxon>
        <taxon>Actinomycetota</taxon>
        <taxon>Actinomycetes</taxon>
        <taxon>Pseudonocardiales</taxon>
        <taxon>Pseudonocardiaceae</taxon>
        <taxon>Saccharothrix</taxon>
    </lineage>
</organism>
<gene>
    <name evidence="5" type="ordered locus">BN6_68190</name>
</gene>
<dbReference type="KEGG" id="sesp:BN6_68190"/>
<dbReference type="BioCyc" id="SESP1179773:BN6_RS32880-MONOMER"/>
<dbReference type="Proteomes" id="UP000006281">
    <property type="component" value="Chromosome"/>
</dbReference>
<evidence type="ECO:0000256" key="1">
    <source>
        <dbReference type="ARBA" id="ARBA00004370"/>
    </source>
</evidence>
<evidence type="ECO:0000313" key="6">
    <source>
        <dbReference type="Proteomes" id="UP000006281"/>
    </source>
</evidence>
<dbReference type="HOGENOM" id="CLU_020027_0_3_11"/>
<name>K0K6V1_SACES</name>
<proteinExistence type="predicted"/>
<dbReference type="AlphaFoldDB" id="K0K6V1"/>
<dbReference type="InterPro" id="IPR001466">
    <property type="entry name" value="Beta-lactam-related"/>
</dbReference>
<protein>
    <recommendedName>
        <fullName evidence="4">Beta-lactamase-related domain-containing protein</fullName>
    </recommendedName>
</protein>
<evidence type="ECO:0000313" key="5">
    <source>
        <dbReference type="EMBL" id="CCH34056.1"/>
    </source>
</evidence>
<dbReference type="EMBL" id="HE804045">
    <property type="protein sequence ID" value="CCH34056.1"/>
    <property type="molecule type" value="Genomic_DNA"/>
</dbReference>
<evidence type="ECO:0000259" key="4">
    <source>
        <dbReference type="Pfam" id="PF00144"/>
    </source>
</evidence>
<keyword evidence="6" id="KW-1185">Reference proteome</keyword>
<dbReference type="InterPro" id="IPR012338">
    <property type="entry name" value="Beta-lactam/transpept-like"/>
</dbReference>
<dbReference type="PANTHER" id="PTHR46825:SF11">
    <property type="entry name" value="PENICILLIN-BINDING PROTEIN 4"/>
    <property type="match status" value="1"/>
</dbReference>
<dbReference type="eggNOG" id="COG1680">
    <property type="taxonomic scope" value="Bacteria"/>
</dbReference>
<dbReference type="GO" id="GO:0016020">
    <property type="term" value="C:membrane"/>
    <property type="evidence" value="ECO:0007669"/>
    <property type="project" value="UniProtKB-SubCell"/>
</dbReference>
<evidence type="ECO:0000256" key="3">
    <source>
        <dbReference type="SAM" id="SignalP"/>
    </source>
</evidence>
<dbReference type="Pfam" id="PF00144">
    <property type="entry name" value="Beta-lactamase"/>
    <property type="match status" value="1"/>
</dbReference>
<accession>K0K6V1</accession>
<dbReference type="Gene3D" id="3.40.710.10">
    <property type="entry name" value="DD-peptidase/beta-lactamase superfamily"/>
    <property type="match status" value="1"/>
</dbReference>
<keyword evidence="3" id="KW-0732">Signal</keyword>
<comment type="subcellular location">
    <subcellularLocation>
        <location evidence="1">Membrane</location>
    </subcellularLocation>
</comment>
<feature type="domain" description="Beta-lactamase-related" evidence="4">
    <location>
        <begin position="49"/>
        <end position="356"/>
    </location>
</feature>
<feature type="signal peptide" evidence="3">
    <location>
        <begin position="1"/>
        <end position="24"/>
    </location>
</feature>
<dbReference type="PANTHER" id="PTHR46825">
    <property type="entry name" value="D-ALANYL-D-ALANINE-CARBOXYPEPTIDASE/ENDOPEPTIDASE AMPH"/>
    <property type="match status" value="1"/>
</dbReference>
<dbReference type="RefSeq" id="WP_015104167.1">
    <property type="nucleotide sequence ID" value="NC_019673.1"/>
</dbReference>
<keyword evidence="2" id="KW-0472">Membrane</keyword>
<dbReference type="SUPFAM" id="SSF56601">
    <property type="entry name" value="beta-lactamase/transpeptidase-like"/>
    <property type="match status" value="1"/>
</dbReference>
<sequence length="363" mass="38983">MGGRRRAPWVLVCLVLLLPACSRSTIEQPSAAEANLGQRLNEHHEQLKRDGFRGVVDIRRNGERLLSEAYGMADVAGSRKNTVDTRFRVGGVTEQVTAFVVLALQAKKRLALTDPVCRHLPTCVPAWQPITVEQLLLHTSGLPDYLALGPEESAALDSQGLSHLQLVEYLQRKPLEQVPGKWKRSAANYVVLGALIEKLTSKPYGEYVKTTVLDPLGMTATSTEWDRSDPAGRAVGHTGPNGVAAPAPARYADRALTTTAADLNRWNAFLITGKPLFGEVEARLRLTNASNGPFTGVATQGYGAVFLNASPREEVVATGVVPGFEAFSAIREQLGVSVVVLSNTDDAEAAELGARLLATATLS</sequence>
<dbReference type="OrthoDB" id="3654027at2"/>
<reference evidence="5 6" key="1">
    <citation type="journal article" date="2012" name="BMC Genomics">
        <title>Complete genome sequence of Saccharothrix espanaensis DSM 44229T and comparison to the other completely sequenced Pseudonocardiaceae.</title>
        <authorList>
            <person name="Strobel T."/>
            <person name="Al-Dilaimi A."/>
            <person name="Blom J."/>
            <person name="Gessner A."/>
            <person name="Kalinowski J."/>
            <person name="Luzhetska M."/>
            <person name="Puhler A."/>
            <person name="Szczepanowski R."/>
            <person name="Bechthold A."/>
            <person name="Ruckert C."/>
        </authorList>
    </citation>
    <scope>NUCLEOTIDE SEQUENCE [LARGE SCALE GENOMIC DNA]</scope>
    <source>
        <strain evidence="6">ATCC 51144 / DSM 44229 / JCM 9112 / NBRC 15066 / NRRL 15764</strain>
    </source>
</reference>
<dbReference type="PATRIC" id="fig|1179773.3.peg.6883"/>
<feature type="chain" id="PRO_5039222203" description="Beta-lactamase-related domain-containing protein" evidence="3">
    <location>
        <begin position="25"/>
        <end position="363"/>
    </location>
</feature>